<dbReference type="PANTHER" id="PTHR47947">
    <property type="entry name" value="CYTOCHROME P450 82C3-RELATED"/>
    <property type="match status" value="1"/>
</dbReference>
<evidence type="ECO:0000256" key="9">
    <source>
        <dbReference type="ARBA" id="ARBA00023004"/>
    </source>
</evidence>
<dbReference type="InterPro" id="IPR017972">
    <property type="entry name" value="Cyt_P450_CS"/>
</dbReference>
<dbReference type="InterPro" id="IPR036396">
    <property type="entry name" value="Cyt_P450_sf"/>
</dbReference>
<organism evidence="15 16">
    <name type="scientific">Juglans regia</name>
    <name type="common">English walnut</name>
    <dbReference type="NCBI Taxonomy" id="51240"/>
    <lineage>
        <taxon>Eukaryota</taxon>
        <taxon>Viridiplantae</taxon>
        <taxon>Streptophyta</taxon>
        <taxon>Embryophyta</taxon>
        <taxon>Tracheophyta</taxon>
        <taxon>Spermatophyta</taxon>
        <taxon>Magnoliopsida</taxon>
        <taxon>eudicotyledons</taxon>
        <taxon>Gunneridae</taxon>
        <taxon>Pentapetalae</taxon>
        <taxon>rosids</taxon>
        <taxon>fabids</taxon>
        <taxon>Fagales</taxon>
        <taxon>Juglandaceae</taxon>
        <taxon>Juglans</taxon>
    </lineage>
</organism>
<evidence type="ECO:0000256" key="11">
    <source>
        <dbReference type="ARBA" id="ARBA00023136"/>
    </source>
</evidence>
<evidence type="ECO:0000256" key="13">
    <source>
        <dbReference type="RuleBase" id="RU000461"/>
    </source>
</evidence>
<evidence type="ECO:0000256" key="2">
    <source>
        <dbReference type="ARBA" id="ARBA00004370"/>
    </source>
</evidence>
<evidence type="ECO:0000313" key="16">
    <source>
        <dbReference type="Proteomes" id="UP000619265"/>
    </source>
</evidence>
<gene>
    <name evidence="15" type="ORF">F2P56_012518</name>
</gene>
<feature type="transmembrane region" description="Helical" evidence="14">
    <location>
        <begin position="249"/>
        <end position="268"/>
    </location>
</feature>
<evidence type="ECO:0000256" key="3">
    <source>
        <dbReference type="ARBA" id="ARBA00010617"/>
    </source>
</evidence>
<dbReference type="InterPro" id="IPR001128">
    <property type="entry name" value="Cyt_P450"/>
</dbReference>
<dbReference type="Pfam" id="PF00067">
    <property type="entry name" value="p450"/>
    <property type="match status" value="1"/>
</dbReference>
<evidence type="ECO:0000256" key="8">
    <source>
        <dbReference type="ARBA" id="ARBA00023002"/>
    </source>
</evidence>
<dbReference type="Gene3D" id="1.10.630.10">
    <property type="entry name" value="Cytochrome P450"/>
    <property type="match status" value="1"/>
</dbReference>
<dbReference type="EMBL" id="LIHL02000006">
    <property type="protein sequence ID" value="KAF5468360.1"/>
    <property type="molecule type" value="Genomic_DNA"/>
</dbReference>
<protein>
    <recommendedName>
        <fullName evidence="17">Cytochrome P450 CYP82D47-like</fullName>
    </recommendedName>
</protein>
<reference evidence="15" key="2">
    <citation type="submission" date="2020-03" db="EMBL/GenBank/DDBJ databases">
        <title>Walnut 2.0.</title>
        <authorList>
            <person name="Marrano A."/>
            <person name="Britton M."/>
            <person name="Zimin A.V."/>
            <person name="Zaini P.A."/>
            <person name="Workman R."/>
            <person name="Puiu D."/>
            <person name="Bianco L."/>
            <person name="Allen B.J."/>
            <person name="Troggio M."/>
            <person name="Leslie C.A."/>
            <person name="Timp W."/>
            <person name="Dendekar A."/>
            <person name="Salzberg S.L."/>
            <person name="Neale D.B."/>
        </authorList>
    </citation>
    <scope>NUCLEOTIDE SEQUENCE</scope>
    <source>
        <tissue evidence="15">Leaves</tissue>
    </source>
</reference>
<evidence type="ECO:0000256" key="10">
    <source>
        <dbReference type="ARBA" id="ARBA00023033"/>
    </source>
</evidence>
<dbReference type="PANTHER" id="PTHR47947:SF26">
    <property type="entry name" value="CYTOCHROME P450"/>
    <property type="match status" value="1"/>
</dbReference>
<evidence type="ECO:0000256" key="1">
    <source>
        <dbReference type="ARBA" id="ARBA00001971"/>
    </source>
</evidence>
<name>A0A833XNI3_JUGRE</name>
<dbReference type="SUPFAM" id="SSF48264">
    <property type="entry name" value="Cytochrome P450"/>
    <property type="match status" value="1"/>
</dbReference>
<dbReference type="Proteomes" id="UP000619265">
    <property type="component" value="Unassembled WGS sequence"/>
</dbReference>
<comment type="similarity">
    <text evidence="3 13">Belongs to the cytochrome P450 family.</text>
</comment>
<dbReference type="PROSITE" id="PS00086">
    <property type="entry name" value="CYTOCHROME_P450"/>
    <property type="match status" value="1"/>
</dbReference>
<dbReference type="GO" id="GO:0004497">
    <property type="term" value="F:monooxygenase activity"/>
    <property type="evidence" value="ECO:0007669"/>
    <property type="project" value="UniProtKB-KW"/>
</dbReference>
<feature type="non-terminal residue" evidence="15">
    <location>
        <position position="1"/>
    </location>
</feature>
<reference evidence="15" key="1">
    <citation type="submission" date="2015-10" db="EMBL/GenBank/DDBJ databases">
        <authorList>
            <person name="Martinez-Garcia P.J."/>
            <person name="Crepeau M.W."/>
            <person name="Puiu D."/>
            <person name="Gonzalez-Ibeas D."/>
            <person name="Whalen J."/>
            <person name="Stevens K."/>
            <person name="Paul R."/>
            <person name="Butterfield T."/>
            <person name="Britton M."/>
            <person name="Reagan R."/>
            <person name="Chakraborty S."/>
            <person name="Walawage S.L."/>
            <person name="Vasquez-Gross H.A."/>
            <person name="Cardeno C."/>
            <person name="Famula R."/>
            <person name="Pratt K."/>
            <person name="Kuruganti S."/>
            <person name="Aradhya M.K."/>
            <person name="Leslie C.A."/>
            <person name="Dandekar A.M."/>
            <person name="Salzberg S.L."/>
            <person name="Wegrzyn J.L."/>
            <person name="Langley C.H."/>
            <person name="Neale D.B."/>
        </authorList>
    </citation>
    <scope>NUCLEOTIDE SEQUENCE</scope>
    <source>
        <tissue evidence="15">Leaves</tissue>
    </source>
</reference>
<dbReference type="InterPro" id="IPR002401">
    <property type="entry name" value="Cyt_P450_E_grp-I"/>
</dbReference>
<dbReference type="GO" id="GO:0016705">
    <property type="term" value="F:oxidoreductase activity, acting on paired donors, with incorporation or reduction of molecular oxygen"/>
    <property type="evidence" value="ECO:0007669"/>
    <property type="project" value="InterPro"/>
</dbReference>
<feature type="transmembrane region" description="Helical" evidence="14">
    <location>
        <begin position="23"/>
        <end position="50"/>
    </location>
</feature>
<keyword evidence="10 13" id="KW-0503">Monooxygenase</keyword>
<proteinExistence type="inferred from homology"/>
<keyword evidence="6 12" id="KW-0479">Metal-binding</keyword>
<evidence type="ECO:0000256" key="14">
    <source>
        <dbReference type="SAM" id="Phobius"/>
    </source>
</evidence>
<dbReference type="GO" id="GO:0005506">
    <property type="term" value="F:iron ion binding"/>
    <property type="evidence" value="ECO:0007669"/>
    <property type="project" value="InterPro"/>
</dbReference>
<evidence type="ECO:0008006" key="17">
    <source>
        <dbReference type="Google" id="ProtNLM"/>
    </source>
</evidence>
<evidence type="ECO:0000313" key="15">
    <source>
        <dbReference type="EMBL" id="KAF5468360.1"/>
    </source>
</evidence>
<dbReference type="FunFam" id="1.10.630.10:FF:000026">
    <property type="entry name" value="Cytochrome P450 82C4"/>
    <property type="match status" value="1"/>
</dbReference>
<dbReference type="GO" id="GO:0016020">
    <property type="term" value="C:membrane"/>
    <property type="evidence" value="ECO:0007669"/>
    <property type="project" value="UniProtKB-SubCell"/>
</dbReference>
<keyword evidence="4 12" id="KW-0349">Heme</keyword>
<dbReference type="CDD" id="cd20654">
    <property type="entry name" value="CYP82"/>
    <property type="match status" value="1"/>
</dbReference>
<comment type="subcellular location">
    <subcellularLocation>
        <location evidence="2">Membrane</location>
    </subcellularLocation>
</comment>
<evidence type="ECO:0000256" key="4">
    <source>
        <dbReference type="ARBA" id="ARBA00022617"/>
    </source>
</evidence>
<dbReference type="GO" id="GO:0020037">
    <property type="term" value="F:heme binding"/>
    <property type="evidence" value="ECO:0007669"/>
    <property type="project" value="InterPro"/>
</dbReference>
<dbReference type="PRINTS" id="PR00385">
    <property type="entry name" value="P450"/>
</dbReference>
<evidence type="ECO:0000256" key="5">
    <source>
        <dbReference type="ARBA" id="ARBA00022692"/>
    </source>
</evidence>
<keyword evidence="5 14" id="KW-0812">Transmembrane</keyword>
<dbReference type="PRINTS" id="PR00463">
    <property type="entry name" value="EP450I"/>
</dbReference>
<dbReference type="AlphaFoldDB" id="A0A833XNI3"/>
<keyword evidence="8 13" id="KW-0560">Oxidoreductase</keyword>
<evidence type="ECO:0000256" key="6">
    <source>
        <dbReference type="ARBA" id="ARBA00022723"/>
    </source>
</evidence>
<evidence type="ECO:0000256" key="7">
    <source>
        <dbReference type="ARBA" id="ARBA00022989"/>
    </source>
</evidence>
<comment type="caution">
    <text evidence="15">The sequence shown here is derived from an EMBL/GenBank/DDBJ whole genome shotgun (WGS) entry which is preliminary data.</text>
</comment>
<sequence length="547" mass="62277">TNMTQKEVCALISTNPHPKTTMLFGFLSFTAFMAIMLILFLSFLFLLWIWRRTQKTAPQKILPPKAGGAWPIIGHLHLLGGMQPAHITLGDMADKNGPIFSINLGMYRAIVVSSSKIAKECFTTNDKVFANRSKTLAAELMGYNYAMFGFSPYGSYWRHVRRITTLEILSNHRIEMFKHIRELEVNTAIKEIYELSAKNNNALVEMRRWFGYVTLNVMFMIVIKKRFAWIVTKDEDEENDQCRNAMRDFFVLTGTFVASDVLPYLRWLDLGGYKKAMKKTAKKLDHVLEGWLEEHKQKRIYGELKKGHQDFMDVMLSIAVDSEEISSYDADTITKATCLGLILAGTDTTTVTMTWALSLLLNNREALKKVQQELDLQIGRDRLVMESDVKNLVYLQAVIKETMRLYPAAPLSVPHESLEDCTLAGYHIPTGTRLLINLSKIHRDPQVWSDPTEFCPERFLTIHKDVDFKGQHFELIPFGSGRRVCPGISFALQVMQLTLANFLHAFEITTVPSDEPVDMTEKVGITSLKATPLEVYLTPRLPSLAYA</sequence>
<evidence type="ECO:0000256" key="12">
    <source>
        <dbReference type="PIRSR" id="PIRSR602401-1"/>
    </source>
</evidence>
<keyword evidence="11 14" id="KW-0472">Membrane</keyword>
<accession>A0A833XNI3</accession>
<comment type="cofactor">
    <cofactor evidence="1 12">
        <name>heme</name>
        <dbReference type="ChEBI" id="CHEBI:30413"/>
    </cofactor>
</comment>
<dbReference type="Gramene" id="Jr06_07810_p1">
    <property type="protein sequence ID" value="cds.Jr06_07810_p1"/>
    <property type="gene ID" value="Jr06_07810"/>
</dbReference>
<keyword evidence="9 12" id="KW-0408">Iron</keyword>
<keyword evidence="7 14" id="KW-1133">Transmembrane helix</keyword>
<dbReference type="InterPro" id="IPR050651">
    <property type="entry name" value="Plant_Cytochrome_P450_Monoox"/>
</dbReference>
<feature type="binding site" description="axial binding residue" evidence="12">
    <location>
        <position position="485"/>
    </location>
    <ligand>
        <name>heme</name>
        <dbReference type="ChEBI" id="CHEBI:30413"/>
    </ligand>
    <ligandPart>
        <name>Fe</name>
        <dbReference type="ChEBI" id="CHEBI:18248"/>
    </ligandPart>
</feature>